<name>A0A6P1NWP5_9BACT</name>
<evidence type="ECO:0000313" key="3">
    <source>
        <dbReference type="EMBL" id="QHL88276.1"/>
    </source>
</evidence>
<organism evidence="3 4">
    <name type="scientific">Nibribacter ruber</name>
    <dbReference type="NCBI Taxonomy" id="2698458"/>
    <lineage>
        <taxon>Bacteria</taxon>
        <taxon>Pseudomonadati</taxon>
        <taxon>Bacteroidota</taxon>
        <taxon>Cytophagia</taxon>
        <taxon>Cytophagales</taxon>
        <taxon>Hymenobacteraceae</taxon>
        <taxon>Nibribacter</taxon>
    </lineage>
</organism>
<evidence type="ECO:0000313" key="4">
    <source>
        <dbReference type="Proteomes" id="UP000464214"/>
    </source>
</evidence>
<dbReference type="Gene3D" id="2.60.40.3140">
    <property type="match status" value="1"/>
</dbReference>
<feature type="signal peptide" evidence="1">
    <location>
        <begin position="1"/>
        <end position="20"/>
    </location>
</feature>
<dbReference type="Proteomes" id="UP000464214">
    <property type="component" value="Chromosome"/>
</dbReference>
<feature type="domain" description="DUF3857" evidence="2">
    <location>
        <begin position="58"/>
        <end position="216"/>
    </location>
</feature>
<dbReference type="Gene3D" id="2.60.120.1130">
    <property type="match status" value="1"/>
</dbReference>
<feature type="chain" id="PRO_5027042042" evidence="1">
    <location>
        <begin position="21"/>
        <end position="638"/>
    </location>
</feature>
<keyword evidence="4" id="KW-1185">Reference proteome</keyword>
<dbReference type="InterPro" id="IPR038765">
    <property type="entry name" value="Papain-like_cys_pep_sf"/>
</dbReference>
<dbReference type="RefSeq" id="WP_160692505.1">
    <property type="nucleotide sequence ID" value="NZ_CP047897.1"/>
</dbReference>
<dbReference type="Pfam" id="PF12969">
    <property type="entry name" value="DUF3857"/>
    <property type="match status" value="1"/>
</dbReference>
<accession>A0A6P1NWP5</accession>
<dbReference type="AlphaFoldDB" id="A0A6P1NWP5"/>
<dbReference type="InterPro" id="IPR024618">
    <property type="entry name" value="DUF3857"/>
</dbReference>
<dbReference type="KEGG" id="nib:GU926_12870"/>
<protein>
    <submittedName>
        <fullName evidence="3">DUF3857 domain-containing protein</fullName>
    </submittedName>
</protein>
<evidence type="ECO:0000259" key="2">
    <source>
        <dbReference type="Pfam" id="PF12969"/>
    </source>
</evidence>
<dbReference type="EMBL" id="CP047897">
    <property type="protein sequence ID" value="QHL88276.1"/>
    <property type="molecule type" value="Genomic_DNA"/>
</dbReference>
<reference evidence="3 4" key="1">
    <citation type="submission" date="2020-01" db="EMBL/GenBank/DDBJ databases">
        <authorList>
            <person name="Kim M."/>
        </authorList>
    </citation>
    <scope>NUCLEOTIDE SEQUENCE [LARGE SCALE GENOMIC DNA]</scope>
    <source>
        <strain evidence="3 4">BT10</strain>
    </source>
</reference>
<dbReference type="PROSITE" id="PS51257">
    <property type="entry name" value="PROKAR_LIPOPROTEIN"/>
    <property type="match status" value="1"/>
</dbReference>
<dbReference type="SUPFAM" id="SSF54001">
    <property type="entry name" value="Cysteine proteinases"/>
    <property type="match status" value="1"/>
</dbReference>
<keyword evidence="1" id="KW-0732">Signal</keyword>
<sequence>MKNWILAVGVVVLSCTAASAGEPSFSALSIDASLKKGANAVVRADETVFTVHSPQAASQKNRQVITVLNENGKDHAELVVHYDKLSKVDYIKGTVYDVMGKKVKTLKNSDIIDVSAVSNGALFEDNRMKVARLSMPSYPYTVEYEYQTSSNNLLFYPTWYPIASEKLAVEQAYFQVSMPAGMTLRYRELNLPVKAETSEAAGRKLYSWTVKNISPLEVEPMGPSYRDVIPMVFTAPSDFEVQGYKGNMATWSDLGKWINLLNAGRDQLPEATKEHIKTLTASLPDPKAKAEAVYNYMQNKTRYVAIQLGIGGWQPFEATMVDSKGYGDCKALSNYTKSLLEAAGVPSYYALIKGGEDQLPIMADFPSSQFNHVVLCVPMAKDTLWLECTSQTEDAGYTGSFTGDRQALLITPEGGVLVKTPQFKAKDNGQFRTVKVKLNAQGGAVAEATTLFTGSQHEDRKSIMHHYTPEDQLKWIYKNTHIPAFEIKKFTLNQVSKTSAPQMKETLQLDLPRVASISGKRLFITPNLMNRWTYVPPTTENRKQDVVWSDAFYDTDTVEFEIPAGYLPESVPQPVKISSLFGEYTAQVQVKAGRLVYVRELTMHKSRHAPAKYQELVNFLKQVSKADQQQVVLAATPS</sequence>
<gene>
    <name evidence="3" type="ORF">GU926_12870</name>
</gene>
<evidence type="ECO:0000256" key="1">
    <source>
        <dbReference type="SAM" id="SignalP"/>
    </source>
</evidence>
<dbReference type="Gene3D" id="3.10.620.30">
    <property type="match status" value="1"/>
</dbReference>
<proteinExistence type="predicted"/>